<organism evidence="1 2">
    <name type="scientific">Breznakibacter xylanolyticus</name>
    <dbReference type="NCBI Taxonomy" id="990"/>
    <lineage>
        <taxon>Bacteria</taxon>
        <taxon>Pseudomonadati</taxon>
        <taxon>Bacteroidota</taxon>
        <taxon>Bacteroidia</taxon>
        <taxon>Marinilabiliales</taxon>
        <taxon>Marinilabiliaceae</taxon>
        <taxon>Breznakibacter</taxon>
    </lineage>
</organism>
<protein>
    <submittedName>
        <fullName evidence="1">Uncharacterized protein</fullName>
    </submittedName>
</protein>
<dbReference type="RefSeq" id="WP_111445172.1">
    <property type="nucleotide sequence ID" value="NZ_QKZK01000009.1"/>
</dbReference>
<evidence type="ECO:0000313" key="1">
    <source>
        <dbReference type="EMBL" id="PZX17447.1"/>
    </source>
</evidence>
<gene>
    <name evidence="1" type="ORF">LX69_01497</name>
</gene>
<dbReference type="EMBL" id="QKZK01000009">
    <property type="protein sequence ID" value="PZX17447.1"/>
    <property type="molecule type" value="Genomic_DNA"/>
</dbReference>
<evidence type="ECO:0000313" key="2">
    <source>
        <dbReference type="Proteomes" id="UP000249239"/>
    </source>
</evidence>
<reference evidence="1 2" key="1">
    <citation type="submission" date="2018-06" db="EMBL/GenBank/DDBJ databases">
        <title>Genomic Encyclopedia of Archaeal and Bacterial Type Strains, Phase II (KMG-II): from individual species to whole genera.</title>
        <authorList>
            <person name="Goeker M."/>
        </authorList>
    </citation>
    <scope>NUCLEOTIDE SEQUENCE [LARGE SCALE GENOMIC DNA]</scope>
    <source>
        <strain evidence="1 2">DSM 6779</strain>
    </source>
</reference>
<dbReference type="OrthoDB" id="1121158at2"/>
<name>A0A2W7NGX0_9BACT</name>
<sequence>MTQLENLKHGHLKNAQHCSFHCTVVQNLQKIEAKYLPDIPRLANYIEWVAREKWQPKPLSTRHYAEQLQQLRHQRQQHYRGLHHALQSHLNGFDADKHEAARLFLHAITYAGYRNKRRGELDESIMMILMVKHAREKLADHMSQLQLEPWMDHIDQMNQEIEQVKDLREQQRLNYRPQYTTQQLRHEVDEGYRQVRNYLHALMLLNGPEPYEHAVRCINTEIDRLKLIMAQRKGRARKKREKLEQQAHQNVSVKASIDIAEGEHESMN</sequence>
<dbReference type="AlphaFoldDB" id="A0A2W7NGX0"/>
<dbReference type="Pfam" id="PF19775">
    <property type="entry name" value="DUF6261"/>
    <property type="match status" value="1"/>
</dbReference>
<keyword evidence="2" id="KW-1185">Reference proteome</keyword>
<dbReference type="Proteomes" id="UP000249239">
    <property type="component" value="Unassembled WGS sequence"/>
</dbReference>
<dbReference type="InterPro" id="IPR046228">
    <property type="entry name" value="DUF6261"/>
</dbReference>
<comment type="caution">
    <text evidence="1">The sequence shown here is derived from an EMBL/GenBank/DDBJ whole genome shotgun (WGS) entry which is preliminary data.</text>
</comment>
<proteinExistence type="predicted"/>
<accession>A0A2W7NGX0</accession>